<dbReference type="Gene3D" id="3.10.50.40">
    <property type="match status" value="1"/>
</dbReference>
<feature type="domain" description="PpiC" evidence="7">
    <location>
        <begin position="111"/>
        <end position="203"/>
    </location>
</feature>
<evidence type="ECO:0000256" key="3">
    <source>
        <dbReference type="ARBA" id="ARBA00022729"/>
    </source>
</evidence>
<dbReference type="GO" id="GO:0003755">
    <property type="term" value="F:peptidyl-prolyl cis-trans isomerase activity"/>
    <property type="evidence" value="ECO:0007669"/>
    <property type="project" value="UniProtKB-KW"/>
</dbReference>
<dbReference type="PROSITE" id="PS50198">
    <property type="entry name" value="PPIC_PPIASE_2"/>
    <property type="match status" value="1"/>
</dbReference>
<dbReference type="InterPro" id="IPR046357">
    <property type="entry name" value="PPIase_dom_sf"/>
</dbReference>
<evidence type="ECO:0000256" key="5">
    <source>
        <dbReference type="ARBA" id="ARBA00023235"/>
    </source>
</evidence>
<keyword evidence="4 6" id="KW-0697">Rotamase</keyword>
<proteinExistence type="predicted"/>
<evidence type="ECO:0000256" key="1">
    <source>
        <dbReference type="ARBA" id="ARBA00000971"/>
    </source>
</evidence>
<protein>
    <recommendedName>
        <fullName evidence="2">peptidylprolyl isomerase</fullName>
        <ecNumber evidence="2">5.2.1.8</ecNumber>
    </recommendedName>
</protein>
<name>A0A975TDU0_9NOST</name>
<reference evidence="8" key="1">
    <citation type="submission" date="2017-04" db="EMBL/GenBank/DDBJ databases">
        <title>Genome deletions in a multicellular cyanobacterial endosymbiont for morphological adaptation in marine diatoms.</title>
        <authorList>
            <person name="Wang Y."/>
            <person name="Gao H."/>
            <person name="Li R."/>
            <person name="Xu X."/>
        </authorList>
    </citation>
    <scope>NUCLEOTIDE SEQUENCE</scope>
    <source>
        <strain evidence="8">FACHB 800</strain>
    </source>
</reference>
<dbReference type="SUPFAM" id="SSF54534">
    <property type="entry name" value="FKBP-like"/>
    <property type="match status" value="1"/>
</dbReference>
<dbReference type="Pfam" id="PF00639">
    <property type="entry name" value="Rotamase"/>
    <property type="match status" value="1"/>
</dbReference>
<accession>A0A975TDU0</accession>
<evidence type="ECO:0000313" key="8">
    <source>
        <dbReference type="EMBL" id="QXE26327.1"/>
    </source>
</evidence>
<evidence type="ECO:0000313" key="9">
    <source>
        <dbReference type="Proteomes" id="UP000683511"/>
    </source>
</evidence>
<comment type="catalytic activity">
    <reaction evidence="1">
        <text>[protein]-peptidylproline (omega=180) = [protein]-peptidylproline (omega=0)</text>
        <dbReference type="Rhea" id="RHEA:16237"/>
        <dbReference type="Rhea" id="RHEA-COMP:10747"/>
        <dbReference type="Rhea" id="RHEA-COMP:10748"/>
        <dbReference type="ChEBI" id="CHEBI:83833"/>
        <dbReference type="ChEBI" id="CHEBI:83834"/>
        <dbReference type="EC" id="5.2.1.8"/>
    </reaction>
</comment>
<keyword evidence="9" id="KW-1185">Reference proteome</keyword>
<organism evidence="8 9">
    <name type="scientific">Richelia sinica FACHB-800</name>
    <dbReference type="NCBI Taxonomy" id="1357546"/>
    <lineage>
        <taxon>Bacteria</taxon>
        <taxon>Bacillati</taxon>
        <taxon>Cyanobacteriota</taxon>
        <taxon>Cyanophyceae</taxon>
        <taxon>Nostocales</taxon>
        <taxon>Nostocaceae</taxon>
        <taxon>Richelia</taxon>
    </lineage>
</organism>
<evidence type="ECO:0000256" key="4">
    <source>
        <dbReference type="ARBA" id="ARBA00023110"/>
    </source>
</evidence>
<evidence type="ECO:0000256" key="6">
    <source>
        <dbReference type="PROSITE-ProRule" id="PRU00278"/>
    </source>
</evidence>
<dbReference type="Proteomes" id="UP000683511">
    <property type="component" value="Chromosome"/>
</dbReference>
<dbReference type="PANTHER" id="PTHR47245:SF1">
    <property type="entry name" value="FOLDASE PROTEIN PRSA"/>
    <property type="match status" value="1"/>
</dbReference>
<sequence length="257" mass="29087">MVHLITSDMNPVLQLGDRTLTAAEILPLLEQYQLIPLLVKEVVIDQAIAQIELTPEEEKQACAQLAQQAQGMSPQQLQQLQPMAIRQCKLEKFKEITWAKELDSYFFQRKPQLDRVIYSLISTNDVGIAQEIYFRIQEGEQTFSELAREYAQGPEVHTDGLVGPVELQSLNPALAKVLSASQPQQLLPPTQIGNWVVIVRLEKTIPAQLDQPMRQRLINERFNTWLQTQVTAQKWQIKALDQPSVAVPLTVEAEISA</sequence>
<keyword evidence="5 6" id="KW-0413">Isomerase</keyword>
<evidence type="ECO:0000256" key="2">
    <source>
        <dbReference type="ARBA" id="ARBA00013194"/>
    </source>
</evidence>
<dbReference type="EC" id="5.2.1.8" evidence="2"/>
<evidence type="ECO:0000259" key="7">
    <source>
        <dbReference type="PROSITE" id="PS50198"/>
    </source>
</evidence>
<gene>
    <name evidence="8" type="ORF">B6N60_05058</name>
</gene>
<keyword evidence="3" id="KW-0732">Signal</keyword>
<dbReference type="KEGG" id="rsin:B6N60_05058"/>
<dbReference type="PANTHER" id="PTHR47245">
    <property type="entry name" value="PEPTIDYLPROLYL ISOMERASE"/>
    <property type="match status" value="1"/>
</dbReference>
<dbReference type="AlphaFoldDB" id="A0A975TDU0"/>
<dbReference type="InterPro" id="IPR050245">
    <property type="entry name" value="PrsA_foldase"/>
</dbReference>
<dbReference type="InterPro" id="IPR000297">
    <property type="entry name" value="PPIase_PpiC"/>
</dbReference>
<dbReference type="EMBL" id="CP021056">
    <property type="protein sequence ID" value="QXE26327.1"/>
    <property type="molecule type" value="Genomic_DNA"/>
</dbReference>